<reference evidence="2" key="2">
    <citation type="journal article" date="2024" name="Plant">
        <title>Genomic evolution and insights into agronomic trait innovations of Sesamum species.</title>
        <authorList>
            <person name="Miao H."/>
            <person name="Wang L."/>
            <person name="Qu L."/>
            <person name="Liu H."/>
            <person name="Sun Y."/>
            <person name="Le M."/>
            <person name="Wang Q."/>
            <person name="Wei S."/>
            <person name="Zheng Y."/>
            <person name="Lin W."/>
            <person name="Duan Y."/>
            <person name="Cao H."/>
            <person name="Xiong S."/>
            <person name="Wang X."/>
            <person name="Wei L."/>
            <person name="Li C."/>
            <person name="Ma Q."/>
            <person name="Ju M."/>
            <person name="Zhao R."/>
            <person name="Li G."/>
            <person name="Mu C."/>
            <person name="Tian Q."/>
            <person name="Mei H."/>
            <person name="Zhang T."/>
            <person name="Gao T."/>
            <person name="Zhang H."/>
        </authorList>
    </citation>
    <scope>NUCLEOTIDE SEQUENCE</scope>
    <source>
        <strain evidence="2">KEN1</strain>
    </source>
</reference>
<dbReference type="AlphaFoldDB" id="A0AAW2T848"/>
<dbReference type="EMBL" id="JACGWN010000015">
    <property type="protein sequence ID" value="KAL0401061.1"/>
    <property type="molecule type" value="Genomic_DNA"/>
</dbReference>
<keyword evidence="1" id="KW-0812">Transmembrane</keyword>
<evidence type="ECO:0000313" key="2">
    <source>
        <dbReference type="EMBL" id="KAL0401061.1"/>
    </source>
</evidence>
<keyword evidence="1" id="KW-1133">Transmembrane helix</keyword>
<keyword evidence="1" id="KW-0472">Membrane</keyword>
<dbReference type="PANTHER" id="PTHR36354:SF2">
    <property type="entry name" value="IMPORT INNER MEMBRANE TRANSLOCASE SUBUNIT"/>
    <property type="match status" value="1"/>
</dbReference>
<name>A0AAW2T848_9LAMI</name>
<feature type="transmembrane region" description="Helical" evidence="1">
    <location>
        <begin position="109"/>
        <end position="130"/>
    </location>
</feature>
<sequence>MHGVFRKLDPHAKFLQPRSFFAFRYSSFKNREMGSNIFAEDVVKKPALAFKNMLGRYKEGVGLQIEAFWMRNHLVILGAGGFVVSILLWRVLFGIASTFVGFSEGMAKYGFLALSSAIVAFTAVMSYVFLLELNFG</sequence>
<proteinExistence type="predicted"/>
<feature type="transmembrane region" description="Helical" evidence="1">
    <location>
        <begin position="74"/>
        <end position="97"/>
    </location>
</feature>
<dbReference type="PANTHER" id="PTHR36354">
    <property type="entry name" value="IMPORT INNER MEMBRANE TRANSLOCASE SUBUNIT"/>
    <property type="match status" value="1"/>
</dbReference>
<accession>A0AAW2T848</accession>
<reference evidence="2" key="1">
    <citation type="submission" date="2020-06" db="EMBL/GenBank/DDBJ databases">
        <authorList>
            <person name="Li T."/>
            <person name="Hu X."/>
            <person name="Zhang T."/>
            <person name="Song X."/>
            <person name="Zhang H."/>
            <person name="Dai N."/>
            <person name="Sheng W."/>
            <person name="Hou X."/>
            <person name="Wei L."/>
        </authorList>
    </citation>
    <scope>NUCLEOTIDE SEQUENCE</scope>
    <source>
        <strain evidence="2">KEN1</strain>
        <tissue evidence="2">Leaf</tissue>
    </source>
</reference>
<protein>
    <submittedName>
        <fullName evidence="2">Uncharacterized protein</fullName>
    </submittedName>
</protein>
<organism evidence="2">
    <name type="scientific">Sesamum latifolium</name>
    <dbReference type="NCBI Taxonomy" id="2727402"/>
    <lineage>
        <taxon>Eukaryota</taxon>
        <taxon>Viridiplantae</taxon>
        <taxon>Streptophyta</taxon>
        <taxon>Embryophyta</taxon>
        <taxon>Tracheophyta</taxon>
        <taxon>Spermatophyta</taxon>
        <taxon>Magnoliopsida</taxon>
        <taxon>eudicotyledons</taxon>
        <taxon>Gunneridae</taxon>
        <taxon>Pentapetalae</taxon>
        <taxon>asterids</taxon>
        <taxon>lamiids</taxon>
        <taxon>Lamiales</taxon>
        <taxon>Pedaliaceae</taxon>
        <taxon>Sesamum</taxon>
    </lineage>
</organism>
<evidence type="ECO:0000256" key="1">
    <source>
        <dbReference type="SAM" id="Phobius"/>
    </source>
</evidence>
<gene>
    <name evidence="2" type="ORF">Slati_4136000</name>
</gene>
<comment type="caution">
    <text evidence="2">The sequence shown here is derived from an EMBL/GenBank/DDBJ whole genome shotgun (WGS) entry which is preliminary data.</text>
</comment>